<evidence type="ECO:0000313" key="3">
    <source>
        <dbReference type="EMBL" id="KYQ72874.1"/>
    </source>
</evidence>
<name>A0A151Y4A2_9GAMM</name>
<dbReference type="InterPro" id="IPR003430">
    <property type="entry name" value="Phenol_Hydrox"/>
</dbReference>
<sequence>MTLEIKTSSLEPIRQTYAYIERRFGQKPATRYQEVSFDIQGAANFHYRPLWKPDKTLNDHTHTALQMQDWYVFKDPRQFYYGAYVQHRARLQDTAESNYSFFEKRHLVENLNDEVKQKIIHCLLPFRYVEQTANLHMMSGSAYGYGTVITQACIFAAMDRLGMAQYISRIGLLIDGNTGDSLQQAKAAWMNDAMWQPLRKLCEQSLTEQDWFKLYVLQNLLIDSLMQELVYGALDQWLVEHGARDVAMLTEFMKDCLTDLRKWSDPVLKTAVAESEENKALIQGWIDALLPEVTAAFSVWSNTALGTASIDNGINVIAERSKKAGLTAELKSVA</sequence>
<organism evidence="3 4">
    <name type="scientific">Acinetobacter pragensis</name>
    <dbReference type="NCBI Taxonomy" id="1806892"/>
    <lineage>
        <taxon>Bacteria</taxon>
        <taxon>Pseudomonadati</taxon>
        <taxon>Pseudomonadota</taxon>
        <taxon>Gammaproteobacteria</taxon>
        <taxon>Moraxellales</taxon>
        <taxon>Moraxellaceae</taxon>
        <taxon>Acinetobacter</taxon>
    </lineage>
</organism>
<dbReference type="AlphaFoldDB" id="A0A151Y4A2"/>
<dbReference type="RefSeq" id="WP_067667322.1">
    <property type="nucleotide sequence ID" value="NZ_CBCSIK010000002.1"/>
</dbReference>
<evidence type="ECO:0000313" key="4">
    <source>
        <dbReference type="Proteomes" id="UP000076276"/>
    </source>
</evidence>
<dbReference type="CDD" id="cd01058">
    <property type="entry name" value="AAMH_B"/>
    <property type="match status" value="1"/>
</dbReference>
<dbReference type="InterPro" id="IPR012348">
    <property type="entry name" value="RNR-like"/>
</dbReference>
<evidence type="ECO:0000256" key="2">
    <source>
        <dbReference type="ARBA" id="ARBA00023033"/>
    </source>
</evidence>
<keyword evidence="4" id="KW-1185">Reference proteome</keyword>
<dbReference type="STRING" id="1806892.AZH43_08475"/>
<dbReference type="Pfam" id="PF02332">
    <property type="entry name" value="Phenol_Hydrox"/>
    <property type="match status" value="1"/>
</dbReference>
<dbReference type="OrthoDB" id="9806768at2"/>
<dbReference type="Proteomes" id="UP000076276">
    <property type="component" value="Unassembled WGS sequence"/>
</dbReference>
<reference evidence="3 4" key="1">
    <citation type="submission" date="2016-03" db="EMBL/GenBank/DDBJ databases">
        <title>Acinetobacter genomospecies 28 strain ANC 4149.</title>
        <authorList>
            <person name="Radolfova-Krizova L."/>
            <person name="Nemec A."/>
        </authorList>
    </citation>
    <scope>NUCLEOTIDE SEQUENCE [LARGE SCALE GENOMIC DNA]</scope>
    <source>
        <strain evidence="3 4">ANC 4149</strain>
    </source>
</reference>
<evidence type="ECO:0000256" key="1">
    <source>
        <dbReference type="ARBA" id="ARBA00023002"/>
    </source>
</evidence>
<protein>
    <submittedName>
        <fullName evidence="3">Phenol hydroxylase</fullName>
    </submittedName>
</protein>
<dbReference type="Gene3D" id="1.10.620.20">
    <property type="entry name" value="Ribonucleotide Reductase, subunit A"/>
    <property type="match status" value="1"/>
</dbReference>
<keyword evidence="2" id="KW-0503">Monooxygenase</keyword>
<accession>A0A151Y4A2</accession>
<keyword evidence="1" id="KW-0560">Oxidoreductase</keyword>
<dbReference type="EMBL" id="LUAW01000013">
    <property type="protein sequence ID" value="KYQ72874.1"/>
    <property type="molecule type" value="Genomic_DNA"/>
</dbReference>
<gene>
    <name evidence="3" type="ORF">AZH43_08475</name>
</gene>
<comment type="caution">
    <text evidence="3">The sequence shown here is derived from an EMBL/GenBank/DDBJ whole genome shotgun (WGS) entry which is preliminary data.</text>
</comment>
<proteinExistence type="predicted"/>
<dbReference type="SUPFAM" id="SSF47240">
    <property type="entry name" value="Ferritin-like"/>
    <property type="match status" value="1"/>
</dbReference>
<dbReference type="InterPro" id="IPR009078">
    <property type="entry name" value="Ferritin-like_SF"/>
</dbReference>
<dbReference type="GO" id="GO:0016709">
    <property type="term" value="F:oxidoreductase activity, acting on paired donors, with incorporation or reduction of molecular oxygen, NAD(P)H as one donor, and incorporation of one atom of oxygen"/>
    <property type="evidence" value="ECO:0007669"/>
    <property type="project" value="InterPro"/>
</dbReference>
<dbReference type="PIRSF" id="PIRSF000040">
    <property type="entry name" value="MMOH_comp"/>
    <property type="match status" value="1"/>
</dbReference>
<dbReference type="InterPro" id="IPR012078">
    <property type="entry name" value="MP_mOase_hydro"/>
</dbReference>